<dbReference type="PANTHER" id="PTHR43465">
    <property type="entry name" value="DUF1680 DOMAIN PROTEIN (AFU_ORTHOLOGUE AFUA_1G08910)"/>
    <property type="match status" value="1"/>
</dbReference>
<dbReference type="InterPro" id="IPR049046">
    <property type="entry name" value="Beta-AFase-like_GH127_middle"/>
</dbReference>
<evidence type="ECO:0000313" key="3">
    <source>
        <dbReference type="EMBL" id="MEE1977806.1"/>
    </source>
</evidence>
<dbReference type="PROSITE" id="PS51257">
    <property type="entry name" value="PROKAR_LIPOPROTEIN"/>
    <property type="match status" value="1"/>
</dbReference>
<feature type="domain" description="Non-reducing end beta-L-arabinofuranosidase-like GH127 catalytic" evidence="1">
    <location>
        <begin position="96"/>
        <end position="423"/>
    </location>
</feature>
<dbReference type="Pfam" id="PF20736">
    <property type="entry name" value="Glyco_hydro127M"/>
    <property type="match status" value="1"/>
</dbReference>
<dbReference type="InterPro" id="IPR012341">
    <property type="entry name" value="6hp_glycosidase-like_sf"/>
</dbReference>
<dbReference type="PANTHER" id="PTHR43465:SF2">
    <property type="entry name" value="DUF1680 DOMAIN PROTEIN (AFU_ORTHOLOGUE AFUA_1G08910)"/>
    <property type="match status" value="1"/>
</dbReference>
<proteinExistence type="predicted"/>
<dbReference type="InterPro" id="IPR012878">
    <property type="entry name" value="Beta-AFase-like_GH127_cat"/>
</dbReference>
<evidence type="ECO:0000259" key="1">
    <source>
        <dbReference type="Pfam" id="PF07944"/>
    </source>
</evidence>
<name>A0ABU7IZ79_9FLAO</name>
<evidence type="ECO:0000259" key="2">
    <source>
        <dbReference type="Pfam" id="PF20736"/>
    </source>
</evidence>
<reference evidence="3 4" key="1">
    <citation type="submission" date="2024-01" db="EMBL/GenBank/DDBJ databases">
        <title>Maribacter spp. originated from different algae showed divergent polysaccharides utilization ability.</title>
        <authorList>
            <person name="Wang H."/>
            <person name="Wu Y."/>
        </authorList>
    </citation>
    <scope>NUCLEOTIDE SEQUENCE [LARGE SCALE GENOMIC DNA]</scope>
    <source>
        <strain evidence="3 4">PR1</strain>
    </source>
</reference>
<evidence type="ECO:0000313" key="4">
    <source>
        <dbReference type="Proteomes" id="UP001356308"/>
    </source>
</evidence>
<comment type="caution">
    <text evidence="3">The sequence shown here is derived from an EMBL/GenBank/DDBJ whole genome shotgun (WGS) entry which is preliminary data.</text>
</comment>
<dbReference type="InterPro" id="IPR008928">
    <property type="entry name" value="6-hairpin_glycosidase_sf"/>
</dbReference>
<accession>A0ABU7IZ79</accession>
<feature type="domain" description="Non-reducing end beta-L-arabinofuranosidase-like GH127 middle" evidence="2">
    <location>
        <begin position="438"/>
        <end position="533"/>
    </location>
</feature>
<protein>
    <submittedName>
        <fullName evidence="3">Beta-L-arabinofuranosidase domain-containing protein</fullName>
    </submittedName>
</protein>
<organism evidence="3 4">
    <name type="scientific">Maribacter cobaltidurans</name>
    <dbReference type="NCBI Taxonomy" id="1178778"/>
    <lineage>
        <taxon>Bacteria</taxon>
        <taxon>Pseudomonadati</taxon>
        <taxon>Bacteroidota</taxon>
        <taxon>Flavobacteriia</taxon>
        <taxon>Flavobacteriales</taxon>
        <taxon>Flavobacteriaceae</taxon>
        <taxon>Maribacter</taxon>
    </lineage>
</organism>
<dbReference type="EMBL" id="JAZDDG010000008">
    <property type="protein sequence ID" value="MEE1977806.1"/>
    <property type="molecule type" value="Genomic_DNA"/>
</dbReference>
<gene>
    <name evidence="3" type="ORF">V1I91_17130</name>
</gene>
<dbReference type="SUPFAM" id="SSF48208">
    <property type="entry name" value="Six-hairpin glycosidases"/>
    <property type="match status" value="1"/>
</dbReference>
<dbReference type="Gene3D" id="1.50.10.10">
    <property type="match status" value="1"/>
</dbReference>
<dbReference type="RefSeq" id="WP_272652488.1">
    <property type="nucleotide sequence ID" value="NZ_JAZDDG010000008.1"/>
</dbReference>
<dbReference type="Proteomes" id="UP001356308">
    <property type="component" value="Unassembled WGS sequence"/>
</dbReference>
<keyword evidence="4" id="KW-1185">Reference proteome</keyword>
<sequence length="648" mass="73289">MNIKKQVYIYSILSLIVIAGCKNDTTPKVETKENSLIKIEDKLNFAELENVDLKGCVGQEINKIIDKRIASDFAANEIATEATKAFEIRMDDKFHEGRGLWQGEFWGKWTLSAIAAYRYTGDQNIKNTIERETKRLIASQDVNGYIGSYENSAFVEGDVWNVWNRKYALWGLVESYELLKNPEILKAAKGMMDQLMGEVGPNSVPMVDTGNFYGLPSSSILTPLVKLYLDTGEKRYLDYAEYIVQNWHSVPDTPPSIVEKGLTGIPVHEWFPEKGKWTKAYEFISCVEGLLDLYQVVGNPDYLTAAKNIYTAIQENERVITGGIGYHDKLVGASHKPSGLNEPCDVVYWERLSAKLLALTGDQSYADEIERLTYNVLLASANMTGDWGVRRLGLNEPHLISPLHAFTNYHQCCVANVPRGLLQLGQVAVMSDKTNDDIYINLYDEGTYKIKLSDGKMVTLKMETDYPKNGEVSIKLITDEPFEGGLVFRQPEWCQKFQMGINGEDELAVDINGNSQIVDRLWKNGDEIKVAMEVFGRIIEIPDENNFKAIMWGPVVLARSSILEGFESLDNPMAINNDIKLSQLPDDKKNSKVWLEFKLDADDGKSYLLCDYASTGKEYEKPTDPTAWQEMIKNRVNTDQRVWLKTVE</sequence>
<dbReference type="Pfam" id="PF07944">
    <property type="entry name" value="Beta-AFase-like_GH127_cat"/>
    <property type="match status" value="1"/>
</dbReference>
<dbReference type="InterPro" id="IPR049174">
    <property type="entry name" value="Beta-AFase-like"/>
</dbReference>